<comment type="similarity">
    <text evidence="2">Belongs to the polysaccharide synthase family.</text>
</comment>
<dbReference type="EMBL" id="AUBJ02000001">
    <property type="protein sequence ID" value="MCP2333269.1"/>
    <property type="molecule type" value="Genomic_DNA"/>
</dbReference>
<feature type="transmembrane region" description="Helical" evidence="8">
    <location>
        <begin position="481"/>
        <end position="503"/>
    </location>
</feature>
<protein>
    <submittedName>
        <fullName evidence="9">Polysaccharide transporter, PST family</fullName>
    </submittedName>
</protein>
<dbReference type="PANTHER" id="PTHR30250">
    <property type="entry name" value="PST FAMILY PREDICTED COLANIC ACID TRANSPORTER"/>
    <property type="match status" value="1"/>
</dbReference>
<feature type="transmembrane region" description="Helical" evidence="8">
    <location>
        <begin position="217"/>
        <end position="236"/>
    </location>
</feature>
<feature type="transmembrane region" description="Helical" evidence="8">
    <location>
        <begin position="388"/>
        <end position="412"/>
    </location>
</feature>
<comment type="subcellular location">
    <subcellularLocation>
        <location evidence="1">Cell membrane</location>
        <topology evidence="1">Multi-pass membrane protein</topology>
    </subcellularLocation>
</comment>
<feature type="transmembrane region" description="Helical" evidence="8">
    <location>
        <begin position="418"/>
        <end position="443"/>
    </location>
</feature>
<feature type="transmembrane region" description="Helical" evidence="8">
    <location>
        <begin position="274"/>
        <end position="291"/>
    </location>
</feature>
<evidence type="ECO:0000256" key="8">
    <source>
        <dbReference type="SAM" id="Phobius"/>
    </source>
</evidence>
<evidence type="ECO:0000313" key="10">
    <source>
        <dbReference type="Proteomes" id="UP000791080"/>
    </source>
</evidence>
<reference evidence="9 10" key="1">
    <citation type="submission" date="2013-07" db="EMBL/GenBank/DDBJ databases">
        <authorList>
            <consortium name="DOE Joint Genome Institute"/>
            <person name="Reeve W."/>
            <person name="Huntemann M."/>
            <person name="Han J."/>
            <person name="Chen A."/>
            <person name="Kyrpides N."/>
            <person name="Mavromatis K."/>
            <person name="Markowitz V."/>
            <person name="Palaniappan K."/>
            <person name="Ivanova N."/>
            <person name="Schaumberg A."/>
            <person name="Pati A."/>
            <person name="Liolios K."/>
            <person name="Nordberg H.P."/>
            <person name="Cantor M.N."/>
            <person name="Hua S.X."/>
            <person name="Woyke T."/>
        </authorList>
    </citation>
    <scope>NUCLEOTIDE SEQUENCE [LARGE SCALE GENOMIC DNA]</scope>
    <source>
        <strain evidence="9 10">DSM 43889</strain>
    </source>
</reference>
<evidence type="ECO:0000256" key="5">
    <source>
        <dbReference type="ARBA" id="ARBA00022989"/>
    </source>
</evidence>
<keyword evidence="3" id="KW-1003">Cell membrane</keyword>
<feature type="region of interest" description="Disordered" evidence="7">
    <location>
        <begin position="1"/>
        <end position="37"/>
    </location>
</feature>
<comment type="caution">
    <text evidence="9">The sequence shown here is derived from an EMBL/GenBank/DDBJ whole genome shotgun (WGS) entry which is preliminary data.</text>
</comment>
<dbReference type="Proteomes" id="UP000791080">
    <property type="component" value="Unassembled WGS sequence"/>
</dbReference>
<feature type="transmembrane region" description="Helical" evidence="8">
    <location>
        <begin position="59"/>
        <end position="77"/>
    </location>
</feature>
<feature type="transmembrane region" description="Helical" evidence="8">
    <location>
        <begin position="119"/>
        <end position="146"/>
    </location>
</feature>
<feature type="transmembrane region" description="Helical" evidence="8">
    <location>
        <begin position="190"/>
        <end position="211"/>
    </location>
</feature>
<dbReference type="InterPro" id="IPR050833">
    <property type="entry name" value="Poly_Biosynth_Transport"/>
</dbReference>
<evidence type="ECO:0000256" key="2">
    <source>
        <dbReference type="ARBA" id="ARBA00007430"/>
    </source>
</evidence>
<keyword evidence="10" id="KW-1185">Reference proteome</keyword>
<name>A0ABT1JM92_ACTCY</name>
<feature type="transmembrane region" description="Helical" evidence="8">
    <location>
        <begin position="455"/>
        <end position="475"/>
    </location>
</feature>
<keyword evidence="4 8" id="KW-0812">Transmembrane</keyword>
<keyword evidence="5 8" id="KW-1133">Transmembrane helix</keyword>
<dbReference type="Pfam" id="PF13440">
    <property type="entry name" value="Polysacc_synt_3"/>
    <property type="match status" value="1"/>
</dbReference>
<feature type="compositionally biased region" description="Basic and acidic residues" evidence="7">
    <location>
        <begin position="1"/>
        <end position="18"/>
    </location>
</feature>
<feature type="transmembrane region" description="Helical" evidence="8">
    <location>
        <begin position="327"/>
        <end position="350"/>
    </location>
</feature>
<accession>A0ABT1JM92</accession>
<evidence type="ECO:0000256" key="6">
    <source>
        <dbReference type="ARBA" id="ARBA00023136"/>
    </source>
</evidence>
<gene>
    <name evidence="9" type="ORF">G443_003539</name>
</gene>
<proteinExistence type="inferred from homology"/>
<evidence type="ECO:0000313" key="9">
    <source>
        <dbReference type="EMBL" id="MCP2333269.1"/>
    </source>
</evidence>
<feature type="transmembrane region" description="Helical" evidence="8">
    <location>
        <begin position="83"/>
        <end position="107"/>
    </location>
</feature>
<sequence>MRGLERGEVSAESGRDGSPDPPTSSHPSDAARHLGQEDGGAGLGARVRRGLGLSLANTLLSRVGTFAMGIVLARLLAPDEFGVYAAALVVQHLLLAVNDLGAAAALVRQPGSGRSAVRPLLPTAWTLSVLWGLVGFLLCLLSAPLLAEALGSPEATGVIRLMSVNVVLDGFAAVPGALLTRELAQARRLVADVSGMALNLAVTGALAVLGAGAWSLAGGNIAGTALVVVLLVVLAGTRPRFGLHRAHAATITRCGAAMLGSSTVLVLAQATPQLVTGTLLGASALGLLYLASNVANWPAAIVTGTVERVALATFSRVRERGGDLSRAVSGVFGLVGVVVLPGGIGLAVLAEPLVLVLYGPDWSPAAMALSGLAVAAVARVVSELVFNLMVAAGALASSVGLQLAWLLALVPFSCVGAWWWGLTGVAWAQAFVAATVALPLQVWGAHRAGVRVRELARGVWPASVLGLVLLLALLALRLTGLTAVVELVVGVVLVGVIVVLGGLRQYRRCRGLLDEPAR</sequence>
<evidence type="ECO:0000256" key="7">
    <source>
        <dbReference type="SAM" id="MobiDB-lite"/>
    </source>
</evidence>
<evidence type="ECO:0000256" key="3">
    <source>
        <dbReference type="ARBA" id="ARBA00022475"/>
    </source>
</evidence>
<keyword evidence="6 8" id="KW-0472">Membrane</keyword>
<reference evidence="9 10" key="2">
    <citation type="submission" date="2022-06" db="EMBL/GenBank/DDBJ databases">
        <title>Genomic Encyclopedia of Type Strains, Phase I: the one thousand microbial genomes (KMG-I) project.</title>
        <authorList>
            <person name="Kyrpides N."/>
        </authorList>
    </citation>
    <scope>NUCLEOTIDE SEQUENCE [LARGE SCALE GENOMIC DNA]</scope>
    <source>
        <strain evidence="9 10">DSM 43889</strain>
    </source>
</reference>
<dbReference type="RefSeq" id="WP_026419637.1">
    <property type="nucleotide sequence ID" value="NZ_AUBJ02000001.1"/>
</dbReference>
<organism evidence="9 10">
    <name type="scientific">Actinoalloteichus caeruleus DSM 43889</name>
    <dbReference type="NCBI Taxonomy" id="1120930"/>
    <lineage>
        <taxon>Bacteria</taxon>
        <taxon>Bacillati</taxon>
        <taxon>Actinomycetota</taxon>
        <taxon>Actinomycetes</taxon>
        <taxon>Pseudonocardiales</taxon>
        <taxon>Pseudonocardiaceae</taxon>
        <taxon>Actinoalloteichus</taxon>
        <taxon>Actinoalloteichus cyanogriseus</taxon>
    </lineage>
</organism>
<evidence type="ECO:0000256" key="4">
    <source>
        <dbReference type="ARBA" id="ARBA00022692"/>
    </source>
</evidence>
<feature type="transmembrane region" description="Helical" evidence="8">
    <location>
        <begin position="158"/>
        <end position="178"/>
    </location>
</feature>
<dbReference type="PANTHER" id="PTHR30250:SF10">
    <property type="entry name" value="LIPOPOLYSACCHARIDE BIOSYNTHESIS PROTEIN WZXC"/>
    <property type="match status" value="1"/>
</dbReference>
<feature type="transmembrane region" description="Helical" evidence="8">
    <location>
        <begin position="248"/>
        <end position="268"/>
    </location>
</feature>
<evidence type="ECO:0000256" key="1">
    <source>
        <dbReference type="ARBA" id="ARBA00004651"/>
    </source>
</evidence>
<feature type="transmembrane region" description="Helical" evidence="8">
    <location>
        <begin position="362"/>
        <end position="381"/>
    </location>
</feature>